<dbReference type="GO" id="GO:0008360">
    <property type="term" value="P:regulation of cell shape"/>
    <property type="evidence" value="ECO:0007669"/>
    <property type="project" value="UniProtKB-KW"/>
</dbReference>
<dbReference type="GO" id="GO:0030234">
    <property type="term" value="F:enzyme regulator activity"/>
    <property type="evidence" value="ECO:0007669"/>
    <property type="project" value="TreeGrafter"/>
</dbReference>
<dbReference type="EMBL" id="UOFT01000054">
    <property type="protein sequence ID" value="VAW96742.1"/>
    <property type="molecule type" value="Genomic_DNA"/>
</dbReference>
<evidence type="ECO:0000256" key="2">
    <source>
        <dbReference type="ARBA" id="ARBA00022960"/>
    </source>
</evidence>
<dbReference type="InterPro" id="IPR007443">
    <property type="entry name" value="LpoA"/>
</dbReference>
<reference evidence="8" key="1">
    <citation type="submission" date="2018-06" db="EMBL/GenBank/DDBJ databases">
        <authorList>
            <person name="Zhirakovskaya E."/>
        </authorList>
    </citation>
    <scope>NUCLEOTIDE SEQUENCE</scope>
</reference>
<dbReference type="SUPFAM" id="SSF53822">
    <property type="entry name" value="Periplasmic binding protein-like I"/>
    <property type="match status" value="1"/>
</dbReference>
<dbReference type="AlphaFoldDB" id="A0A3B1AA69"/>
<evidence type="ECO:0000256" key="3">
    <source>
        <dbReference type="ARBA" id="ARBA00022984"/>
    </source>
</evidence>
<keyword evidence="4" id="KW-0472">Membrane</keyword>
<evidence type="ECO:0000313" key="8">
    <source>
        <dbReference type="EMBL" id="VAW96742.1"/>
    </source>
</evidence>
<gene>
    <name evidence="8" type="ORF">MNBD_GAMMA23-1314</name>
</gene>
<dbReference type="Gene3D" id="3.40.50.2300">
    <property type="match status" value="2"/>
</dbReference>
<name>A0A3B1AA69_9ZZZZ</name>
<keyword evidence="6" id="KW-0998">Cell outer membrane</keyword>
<dbReference type="InterPro" id="IPR028082">
    <property type="entry name" value="Peripla_BP_I"/>
</dbReference>
<evidence type="ECO:0000256" key="5">
    <source>
        <dbReference type="ARBA" id="ARBA00023139"/>
    </source>
</evidence>
<evidence type="ECO:0000256" key="7">
    <source>
        <dbReference type="ARBA" id="ARBA00023288"/>
    </source>
</evidence>
<keyword evidence="1" id="KW-0732">Signal</keyword>
<dbReference type="InterPro" id="IPR011990">
    <property type="entry name" value="TPR-like_helical_dom_sf"/>
</dbReference>
<keyword evidence="2" id="KW-0133">Cell shape</keyword>
<evidence type="ECO:0000256" key="1">
    <source>
        <dbReference type="ARBA" id="ARBA00022729"/>
    </source>
</evidence>
<keyword evidence="7" id="KW-0449">Lipoprotein</keyword>
<dbReference type="GO" id="GO:0031241">
    <property type="term" value="C:periplasmic side of cell outer membrane"/>
    <property type="evidence" value="ECO:0007669"/>
    <property type="project" value="TreeGrafter"/>
</dbReference>
<protein>
    <submittedName>
        <fullName evidence="8">Penicillin-binding protein activator LpoA</fullName>
    </submittedName>
</protein>
<keyword evidence="3" id="KW-0573">Peptidoglycan synthesis</keyword>
<organism evidence="8">
    <name type="scientific">hydrothermal vent metagenome</name>
    <dbReference type="NCBI Taxonomy" id="652676"/>
    <lineage>
        <taxon>unclassified sequences</taxon>
        <taxon>metagenomes</taxon>
        <taxon>ecological metagenomes</taxon>
    </lineage>
</organism>
<dbReference type="Gene3D" id="1.25.40.10">
    <property type="entry name" value="Tetratricopeptide repeat domain"/>
    <property type="match status" value="1"/>
</dbReference>
<dbReference type="PANTHER" id="PTHR38038">
    <property type="entry name" value="PENICILLIN-BINDING PROTEIN ACTIVATOR LPOA"/>
    <property type="match status" value="1"/>
</dbReference>
<evidence type="ECO:0000256" key="4">
    <source>
        <dbReference type="ARBA" id="ARBA00023136"/>
    </source>
</evidence>
<keyword evidence="5" id="KW-0564">Palmitate</keyword>
<proteinExistence type="predicted"/>
<dbReference type="PROSITE" id="PS51257">
    <property type="entry name" value="PROKAR_LIPOPROTEIN"/>
    <property type="match status" value="1"/>
</dbReference>
<evidence type="ECO:0000256" key="6">
    <source>
        <dbReference type="ARBA" id="ARBA00023237"/>
    </source>
</evidence>
<accession>A0A3B1AA69</accession>
<dbReference type="CDD" id="cd06339">
    <property type="entry name" value="PBP1_YraM_LppC_lipoprotein-like"/>
    <property type="match status" value="1"/>
</dbReference>
<dbReference type="PANTHER" id="PTHR38038:SF1">
    <property type="entry name" value="PENICILLIN-BINDING PROTEIN ACTIVATOR LPOA"/>
    <property type="match status" value="1"/>
</dbReference>
<dbReference type="GO" id="GO:0009252">
    <property type="term" value="P:peptidoglycan biosynthetic process"/>
    <property type="evidence" value="ECO:0007669"/>
    <property type="project" value="UniProtKB-KW"/>
</dbReference>
<dbReference type="Gene3D" id="1.25.40.650">
    <property type="match status" value="1"/>
</dbReference>
<dbReference type="Pfam" id="PF04348">
    <property type="entry name" value="LppC"/>
    <property type="match status" value="1"/>
</dbReference>
<sequence length="633" mass="71771">MTQTLSRTVFKNTLLLFTLILFTACGSPPKYSDSIAIDETVPEVTATSIQSNTLLVKQQYQTAIDFYQQALAQSTSEEQTQYIQLRLAASFAHTDQLHQSRQILARIDAASLSPAQQQLLLLANANIAIAERKADEVLQLLNTNFAVNTDASLLAEYHLLRALALSMQGNPLDSAQERVYFENYIQDIGLVHANQKKIWALLANLSIRSLQQLMTAPAPDILSGWMELVKIAKAYQLNPIDLKIQISRWQQNYPDHPIQQAMLENLMLRKQEDVAVPDHIALLLPLSGNFSKASDAIRDGFIAAYYSQSTERKQSIKVYDTADTTKSFADIYQQAVNDGAQFIIGPLRKQSIQQLLEYDILPVPTMALNYIGLDAPPPSNLYMFGLSPEEEARQVAQRTWLDGYIRAAAIYPSGPWGERVFNAFKTQWEAIGGQVVGQQTYNSTKRDFSQPIRSMLEINSSRQRFRKLTTVLHRKIKFTARRRQDVDFIFLAAYPRQARQIRPQIKFYHAADIPVYSTSHVFTGNLNQERDRDMDGMIFGDMPWVLTESTSHHGLRAEIESLISDAGNRLQRLYALGIDAFNIIPAINTLSNYSYERFDGETGSLSLDEYRRIKRQLTWVTFRSGRPSLINNN</sequence>